<dbReference type="GO" id="GO:0005096">
    <property type="term" value="F:GTPase activator activity"/>
    <property type="evidence" value="ECO:0007669"/>
    <property type="project" value="UniProtKB-KW"/>
</dbReference>
<dbReference type="GO" id="GO:0005634">
    <property type="term" value="C:nucleus"/>
    <property type="evidence" value="ECO:0007669"/>
    <property type="project" value="TreeGrafter"/>
</dbReference>
<dbReference type="SUPFAM" id="SSF54236">
    <property type="entry name" value="Ubiquitin-like"/>
    <property type="match status" value="2"/>
</dbReference>
<feature type="compositionally biased region" description="Basic and acidic residues" evidence="6">
    <location>
        <begin position="340"/>
        <end position="357"/>
    </location>
</feature>
<feature type="domain" description="RBD" evidence="8">
    <location>
        <begin position="202"/>
        <end position="272"/>
    </location>
</feature>
<dbReference type="InterPro" id="IPR003109">
    <property type="entry name" value="GoLoco_motif"/>
</dbReference>
<feature type="domain" description="RBD" evidence="8">
    <location>
        <begin position="274"/>
        <end position="344"/>
    </location>
</feature>
<feature type="compositionally biased region" description="Basic and acidic residues" evidence="6">
    <location>
        <begin position="482"/>
        <end position="494"/>
    </location>
</feature>
<dbReference type="FunFam" id="1.10.167.10:FF:000001">
    <property type="entry name" value="Putative regulator of g-protein signaling 12"/>
    <property type="match status" value="1"/>
</dbReference>
<dbReference type="FunFam" id="3.10.20.90:FF:000152">
    <property type="entry name" value="regulator of G-protein signaling 12"/>
    <property type="match status" value="1"/>
</dbReference>
<dbReference type="Ensembl" id="ENSCLAT00000011762.1">
    <property type="protein sequence ID" value="ENSCLAP00000011625.1"/>
    <property type="gene ID" value="ENSCLAG00000008016.1"/>
</dbReference>
<gene>
    <name evidence="9" type="primary">RGS12</name>
    <name evidence="9" type="synonym">Rgs12</name>
</gene>
<feature type="compositionally biased region" description="Low complexity" evidence="6">
    <location>
        <begin position="495"/>
        <end position="525"/>
    </location>
</feature>
<dbReference type="PRINTS" id="PR01301">
    <property type="entry name" value="RGSPROTEIN"/>
</dbReference>
<name>A0A8C2V7Z6_CHILA</name>
<dbReference type="CDD" id="cd17136">
    <property type="entry name" value="RBD1_RGS12"/>
    <property type="match status" value="1"/>
</dbReference>
<dbReference type="GeneTree" id="ENSGT00940000159741"/>
<feature type="region of interest" description="Disordered" evidence="6">
    <location>
        <begin position="627"/>
        <end position="670"/>
    </location>
</feature>
<dbReference type="Pfam" id="PF16612">
    <property type="entry name" value="RGS12_usC"/>
    <property type="match status" value="1"/>
</dbReference>
<dbReference type="FunFam" id="3.10.20.90:FF:000168">
    <property type="entry name" value="Regulator of G-protein signaling 12"/>
    <property type="match status" value="1"/>
</dbReference>
<dbReference type="Pfam" id="PF02196">
    <property type="entry name" value="RBD"/>
    <property type="match status" value="1"/>
</dbReference>
<feature type="region of interest" description="Disordered" evidence="6">
    <location>
        <begin position="1"/>
        <end position="20"/>
    </location>
</feature>
<keyword evidence="3" id="KW-0343">GTPase activation</keyword>
<dbReference type="PANTHER" id="PTHR45945:SF1">
    <property type="entry name" value="REGULATOR OF G-PROTEIN SIGNALING 12"/>
    <property type="match status" value="1"/>
</dbReference>
<dbReference type="SMART" id="SM00455">
    <property type="entry name" value="RBD"/>
    <property type="match status" value="2"/>
</dbReference>
<feature type="region of interest" description="Disordered" evidence="6">
    <location>
        <begin position="480"/>
        <end position="614"/>
    </location>
</feature>
<feature type="domain" description="RGS" evidence="7">
    <location>
        <begin position="67"/>
        <end position="126"/>
    </location>
</feature>
<dbReference type="PROSITE" id="PS50877">
    <property type="entry name" value="GOLOCO"/>
    <property type="match status" value="1"/>
</dbReference>
<accession>A0A8C2V7Z6</accession>
<evidence type="ECO:0000256" key="1">
    <source>
        <dbReference type="ARBA" id="ARBA00004279"/>
    </source>
</evidence>
<dbReference type="Gene3D" id="1.10.196.10">
    <property type="match status" value="1"/>
</dbReference>
<dbReference type="SMART" id="SM00390">
    <property type="entry name" value="GoLoco"/>
    <property type="match status" value="1"/>
</dbReference>
<evidence type="ECO:0000313" key="9">
    <source>
        <dbReference type="Ensembl" id="ENSCLAP00000011625.1"/>
    </source>
</evidence>
<keyword evidence="4" id="KW-0963">Cytoplasm</keyword>
<dbReference type="InterPro" id="IPR036305">
    <property type="entry name" value="RGS_sf"/>
</dbReference>
<dbReference type="Pfam" id="PF02188">
    <property type="entry name" value="GoLoco"/>
    <property type="match status" value="1"/>
</dbReference>
<dbReference type="Gene3D" id="1.10.167.10">
    <property type="entry name" value="Regulator of G-protein Signalling 4, domain 2"/>
    <property type="match status" value="1"/>
</dbReference>
<evidence type="ECO:0000259" key="8">
    <source>
        <dbReference type="PROSITE" id="PS50898"/>
    </source>
</evidence>
<feature type="compositionally biased region" description="Low complexity" evidence="6">
    <location>
        <begin position="595"/>
        <end position="604"/>
    </location>
</feature>
<dbReference type="PANTHER" id="PTHR45945">
    <property type="entry name" value="REGULATOR OF G-PROTEIN SIGNALING LOCO"/>
    <property type="match status" value="1"/>
</dbReference>
<proteinExistence type="predicted"/>
<dbReference type="InterPro" id="IPR003116">
    <property type="entry name" value="RBD_dom"/>
</dbReference>
<evidence type="ECO:0000256" key="4">
    <source>
        <dbReference type="ARBA" id="ARBA00022490"/>
    </source>
</evidence>
<dbReference type="GO" id="GO:0008277">
    <property type="term" value="P:regulation of G protein-coupled receptor signaling pathway"/>
    <property type="evidence" value="ECO:0007669"/>
    <property type="project" value="TreeGrafter"/>
</dbReference>
<dbReference type="InterPro" id="IPR016137">
    <property type="entry name" value="RGS"/>
</dbReference>
<feature type="compositionally biased region" description="Basic and acidic residues" evidence="6">
    <location>
        <begin position="391"/>
        <end position="408"/>
    </location>
</feature>
<evidence type="ECO:0000256" key="6">
    <source>
        <dbReference type="SAM" id="MobiDB-lite"/>
    </source>
</evidence>
<comment type="subcellular location">
    <subcellularLocation>
        <location evidence="1">Cell projection</location>
        <location evidence="1">Dendrite</location>
    </subcellularLocation>
    <subcellularLocation>
        <location evidence="2">Cytoplasm</location>
    </subcellularLocation>
</comment>
<dbReference type="SUPFAM" id="SSF48097">
    <property type="entry name" value="Regulator of G-protein signaling, RGS"/>
    <property type="match status" value="1"/>
</dbReference>
<sequence>MNLEEGSLNETDACQEQQSATVSDGELTGADLKDCVSSNSLSSNASLPSVQSCRRLRERRVASWAVSFERLLQDPVGVRYFSDFLRKEFSEENILFWQACEYFNHVPAHDKKELSYRAREIFSKFLCSKATTPVNIDSQAQLADDILNAPHPDMFKEQQLQALPANGGLCRRESQGSVSSAGSLDLPEACRTLVPEKDKAVKHCCIHLPDGTSCVVAVKSGFSIKEILSGLCERHGINGAAVDLFLVGGDKPLVLHQDSSILASRDLRLEKRTLFRLDLVPINRSVGLKAKPTKPVTEVLRPVVAKYGLDLGSLLVRLSGEKEPLDLGAPISSLDGQRVVLEERDPTRGRAPTDKQKGTPAKPSAAASSRPRDRSATGEERTLGKSNSIKIKGENGKNARDPRLSKREESIAKIGKKKYQKINLDEAEEFFELISKAQSSRADDQRGLLRKEDLVLPEFLRLPPGSTELALCALAPAKGFSKRPETTGHGREKASPPSDSSATSPGSAQSSGSAQSPCSAQSPGSVHSLPGPPGATPPGQKVQEGTTQVWRRQSREVEAGGIQTEDESGADLTLVGEGDISSPNSTLLPPPPSPQDALGPPRAGGRARGSQGLPVNRIFDVDLVAGAAPGVWPGPGRARPVGAPVSDRPGQNPSPGEPKAKSSTHHATFV</sequence>
<organism evidence="9 10">
    <name type="scientific">Chinchilla lanigera</name>
    <name type="common">Long-tailed chinchilla</name>
    <name type="synonym">Chinchilla villidera</name>
    <dbReference type="NCBI Taxonomy" id="34839"/>
    <lineage>
        <taxon>Eukaryota</taxon>
        <taxon>Metazoa</taxon>
        <taxon>Chordata</taxon>
        <taxon>Craniata</taxon>
        <taxon>Vertebrata</taxon>
        <taxon>Euteleostomi</taxon>
        <taxon>Mammalia</taxon>
        <taxon>Eutheria</taxon>
        <taxon>Euarchontoglires</taxon>
        <taxon>Glires</taxon>
        <taxon>Rodentia</taxon>
        <taxon>Hystricomorpha</taxon>
        <taxon>Chinchillidae</taxon>
        <taxon>Chinchilla</taxon>
    </lineage>
</organism>
<protein>
    <submittedName>
        <fullName evidence="9">Regulator of G protein signaling 12</fullName>
    </submittedName>
</protein>
<dbReference type="GO" id="GO:0005737">
    <property type="term" value="C:cytoplasm"/>
    <property type="evidence" value="ECO:0007669"/>
    <property type="project" value="UniProtKB-SubCell"/>
</dbReference>
<dbReference type="PROSITE" id="PS50132">
    <property type="entry name" value="RGS"/>
    <property type="match status" value="1"/>
</dbReference>
<dbReference type="GO" id="GO:0005886">
    <property type="term" value="C:plasma membrane"/>
    <property type="evidence" value="ECO:0007669"/>
    <property type="project" value="TreeGrafter"/>
</dbReference>
<feature type="compositionally biased region" description="Low complexity" evidence="6">
    <location>
        <begin position="360"/>
        <end position="369"/>
    </location>
</feature>
<feature type="compositionally biased region" description="Low complexity" evidence="6">
    <location>
        <begin position="627"/>
        <end position="645"/>
    </location>
</feature>
<evidence type="ECO:0000256" key="5">
    <source>
        <dbReference type="ARBA" id="ARBA00022737"/>
    </source>
</evidence>
<dbReference type="Pfam" id="PF00615">
    <property type="entry name" value="RGS"/>
    <property type="match status" value="1"/>
</dbReference>
<reference evidence="9" key="1">
    <citation type="submission" date="2025-08" db="UniProtKB">
        <authorList>
            <consortium name="Ensembl"/>
        </authorList>
    </citation>
    <scope>IDENTIFICATION</scope>
</reference>
<dbReference type="Proteomes" id="UP000694398">
    <property type="component" value="Unassembled WGS sequence"/>
</dbReference>
<dbReference type="InterPro" id="IPR029071">
    <property type="entry name" value="Ubiquitin-like_domsf"/>
</dbReference>
<dbReference type="Gene3D" id="3.10.20.90">
    <property type="entry name" value="Phosphatidylinositol 3-kinase Catalytic Subunit, Chain A, domain 1"/>
    <property type="match status" value="2"/>
</dbReference>
<reference evidence="9" key="2">
    <citation type="submission" date="2025-09" db="UniProtKB">
        <authorList>
            <consortium name="Ensembl"/>
        </authorList>
    </citation>
    <scope>IDENTIFICATION</scope>
</reference>
<evidence type="ECO:0000256" key="3">
    <source>
        <dbReference type="ARBA" id="ARBA00022468"/>
    </source>
</evidence>
<dbReference type="GO" id="GO:0030425">
    <property type="term" value="C:dendrite"/>
    <property type="evidence" value="ECO:0007669"/>
    <property type="project" value="UniProtKB-SubCell"/>
</dbReference>
<dbReference type="InterPro" id="IPR046995">
    <property type="entry name" value="RGS10/12/14-like"/>
</dbReference>
<feature type="compositionally biased region" description="Polar residues" evidence="6">
    <location>
        <begin position="8"/>
        <end position="20"/>
    </location>
</feature>
<feature type="compositionally biased region" description="Basic and acidic residues" evidence="6">
    <location>
        <begin position="370"/>
        <end position="383"/>
    </location>
</feature>
<dbReference type="InterPro" id="IPR024066">
    <property type="entry name" value="RGS_subdom1/3"/>
</dbReference>
<dbReference type="InterPro" id="IPR044926">
    <property type="entry name" value="RGS_subdomain_2"/>
</dbReference>
<dbReference type="Pfam" id="PF16611">
    <property type="entry name" value="RGS12_us2"/>
    <property type="match status" value="1"/>
</dbReference>
<evidence type="ECO:0000259" key="7">
    <source>
        <dbReference type="PROSITE" id="PS50132"/>
    </source>
</evidence>
<keyword evidence="5" id="KW-0677">Repeat</keyword>
<dbReference type="GO" id="GO:0007165">
    <property type="term" value="P:signal transduction"/>
    <property type="evidence" value="ECO:0007669"/>
    <property type="project" value="InterPro"/>
</dbReference>
<dbReference type="AlphaFoldDB" id="A0A8C2V7Z6"/>
<dbReference type="SMART" id="SM00315">
    <property type="entry name" value="RGS"/>
    <property type="match status" value="1"/>
</dbReference>
<evidence type="ECO:0000256" key="2">
    <source>
        <dbReference type="ARBA" id="ARBA00004496"/>
    </source>
</evidence>
<feature type="region of interest" description="Disordered" evidence="6">
    <location>
        <begin position="336"/>
        <end position="408"/>
    </location>
</feature>
<dbReference type="PROSITE" id="PS50898">
    <property type="entry name" value="RBD"/>
    <property type="match status" value="2"/>
</dbReference>
<evidence type="ECO:0000313" key="10">
    <source>
        <dbReference type="Proteomes" id="UP000694398"/>
    </source>
</evidence>
<dbReference type="GO" id="GO:0009968">
    <property type="term" value="P:negative regulation of signal transduction"/>
    <property type="evidence" value="ECO:0007669"/>
    <property type="project" value="UniProtKB-ARBA"/>
</dbReference>
<keyword evidence="10" id="KW-1185">Reference proteome</keyword>